<feature type="compositionally biased region" description="Polar residues" evidence="1">
    <location>
        <begin position="1"/>
        <end position="15"/>
    </location>
</feature>
<feature type="transmembrane region" description="Helical" evidence="2">
    <location>
        <begin position="217"/>
        <end position="234"/>
    </location>
</feature>
<evidence type="ECO:0000256" key="2">
    <source>
        <dbReference type="SAM" id="Phobius"/>
    </source>
</evidence>
<dbReference type="OrthoDB" id="5429634at2759"/>
<feature type="transmembrane region" description="Helical" evidence="2">
    <location>
        <begin position="606"/>
        <end position="630"/>
    </location>
</feature>
<keyword evidence="2" id="KW-0472">Membrane</keyword>
<feature type="transmembrane region" description="Helical" evidence="2">
    <location>
        <begin position="157"/>
        <end position="177"/>
    </location>
</feature>
<dbReference type="PANTHER" id="PTHR35395:SF1">
    <property type="entry name" value="DUF6536 DOMAIN-CONTAINING PROTEIN"/>
    <property type="match status" value="1"/>
</dbReference>
<dbReference type="InParanoid" id="A0A194WY66"/>
<dbReference type="GeneID" id="28828395"/>
<organism evidence="4 5">
    <name type="scientific">Mollisia scopiformis</name>
    <name type="common">Conifer needle endophyte fungus</name>
    <name type="synonym">Phialocephala scopiformis</name>
    <dbReference type="NCBI Taxonomy" id="149040"/>
    <lineage>
        <taxon>Eukaryota</taxon>
        <taxon>Fungi</taxon>
        <taxon>Dikarya</taxon>
        <taxon>Ascomycota</taxon>
        <taxon>Pezizomycotina</taxon>
        <taxon>Leotiomycetes</taxon>
        <taxon>Helotiales</taxon>
        <taxon>Mollisiaceae</taxon>
        <taxon>Mollisia</taxon>
    </lineage>
</organism>
<feature type="transmembrane region" description="Helical" evidence="2">
    <location>
        <begin position="563"/>
        <end position="585"/>
    </location>
</feature>
<dbReference type="EMBL" id="KQ947423">
    <property type="protein sequence ID" value="KUJ12911.1"/>
    <property type="molecule type" value="Genomic_DNA"/>
</dbReference>
<keyword evidence="2" id="KW-1133">Transmembrane helix</keyword>
<feature type="transmembrane region" description="Helical" evidence="2">
    <location>
        <begin position="655"/>
        <end position="681"/>
    </location>
</feature>
<feature type="transmembrane region" description="Helical" evidence="2">
    <location>
        <begin position="108"/>
        <end position="133"/>
    </location>
</feature>
<evidence type="ECO:0000256" key="1">
    <source>
        <dbReference type="SAM" id="MobiDB-lite"/>
    </source>
</evidence>
<feature type="transmembrane region" description="Helical" evidence="2">
    <location>
        <begin position="389"/>
        <end position="413"/>
    </location>
</feature>
<accession>A0A194WY66</accession>
<dbReference type="Proteomes" id="UP000070700">
    <property type="component" value="Unassembled WGS sequence"/>
</dbReference>
<keyword evidence="5" id="KW-1185">Reference proteome</keyword>
<reference evidence="4 5" key="1">
    <citation type="submission" date="2015-10" db="EMBL/GenBank/DDBJ databases">
        <title>Full genome of DAOMC 229536 Phialocephala scopiformis, a fungal endophyte of spruce producing the potent anti-insectan compound rugulosin.</title>
        <authorList>
            <consortium name="DOE Joint Genome Institute"/>
            <person name="Walker A.K."/>
            <person name="Frasz S.L."/>
            <person name="Seifert K.A."/>
            <person name="Miller J.D."/>
            <person name="Mondo S.J."/>
            <person name="Labutti K."/>
            <person name="Lipzen A."/>
            <person name="Dockter R."/>
            <person name="Kennedy M."/>
            <person name="Grigoriev I.V."/>
            <person name="Spatafora J.W."/>
        </authorList>
    </citation>
    <scope>NUCLEOTIDE SEQUENCE [LARGE SCALE GENOMIC DNA]</scope>
    <source>
        <strain evidence="4 5">CBS 120377</strain>
    </source>
</reference>
<dbReference type="InterPro" id="IPR046623">
    <property type="entry name" value="DUF6536"/>
</dbReference>
<sequence>MATQRYSQLSRTPLTENDGDLASSSAQHEDTSDYAHSQFQAGGSDNARHVLWGESYELDDRRSAISSAPLLQQNNAPTKKSSVMEPEIKEDPILDGQKRRLRPSGWKAGVRICAATAATICILNAILAIWAVANHEHVDGLSYLYTGGCKEVAKMNFWIHLGINAMSAILLSGSNYTMQVIGSPTRRDVNDAHTKRRWLDIGILSTRNLRAISWGRIALWTILGLSSVSIHLMYSTVIFSSLSANFYDYIVVTKDFLEPMHESYLDGRLTNYTSTDCIAMYGIRFVSKAFNVLLVTGDTGTSNNSVLAAGAWGYTIEDIPGTAGYEVEIPYSWICGDSWDEYPYQDRQPVCTTAVAKAAASSPTGWIVANHRISYCMVELVEEECQLNFSLSIMLIVIAFNVLKACLMILTALKINEPTLVTIGDAIASFLQEPDPTTEGLCLSNKIDFQNKKWALRTPKQWKPKKHFWFRPASVKRWLTCNILGVLALHLLVLHASLIRGRYIGFVCLGVDLLVKGMKGISIYNLKLLWELGFGAVDFESTLNVETDGLIATTLLANLPQGILAFLYLTYNSLFSCMLGAFEWNRFARFSKPLRVSAPQGKQRSTYYLQLPYTYAIPLLIMSICLHWLLSESLFLVRVNIRYGPGGSDSRVTTIGYSCIAIFCALIIGGVTMLCSIAVGFRQYDDGIPLVGSCSAAISAACHPPKEDSMVHLKAVK</sequence>
<dbReference type="STRING" id="149040.A0A194WY66"/>
<evidence type="ECO:0000313" key="4">
    <source>
        <dbReference type="EMBL" id="KUJ12911.1"/>
    </source>
</evidence>
<dbReference type="RefSeq" id="XP_018067266.1">
    <property type="nucleotide sequence ID" value="XM_018218669.1"/>
</dbReference>
<name>A0A194WY66_MOLSC</name>
<dbReference type="AlphaFoldDB" id="A0A194WY66"/>
<feature type="transmembrane region" description="Helical" evidence="2">
    <location>
        <begin position="478"/>
        <end position="499"/>
    </location>
</feature>
<gene>
    <name evidence="4" type="ORF">LY89DRAFT_721741</name>
</gene>
<evidence type="ECO:0000313" key="5">
    <source>
        <dbReference type="Proteomes" id="UP000070700"/>
    </source>
</evidence>
<feature type="domain" description="DUF6536" evidence="3">
    <location>
        <begin position="106"/>
        <end position="258"/>
    </location>
</feature>
<feature type="region of interest" description="Disordered" evidence="1">
    <location>
        <begin position="1"/>
        <end position="41"/>
    </location>
</feature>
<dbReference type="Pfam" id="PF20163">
    <property type="entry name" value="DUF6536"/>
    <property type="match status" value="1"/>
</dbReference>
<dbReference type="KEGG" id="psco:LY89DRAFT_721741"/>
<proteinExistence type="predicted"/>
<protein>
    <recommendedName>
        <fullName evidence="3">DUF6536 domain-containing protein</fullName>
    </recommendedName>
</protein>
<dbReference type="PANTHER" id="PTHR35395">
    <property type="entry name" value="DUF6536 DOMAIN-CONTAINING PROTEIN"/>
    <property type="match status" value="1"/>
</dbReference>
<keyword evidence="2" id="KW-0812">Transmembrane</keyword>
<evidence type="ECO:0000259" key="3">
    <source>
        <dbReference type="Pfam" id="PF20163"/>
    </source>
</evidence>